<accession>A0A0F9BH37</accession>
<feature type="non-terminal residue" evidence="1">
    <location>
        <position position="1"/>
    </location>
</feature>
<dbReference type="EMBL" id="LAZR01052075">
    <property type="protein sequence ID" value="KKK83756.1"/>
    <property type="molecule type" value="Genomic_DNA"/>
</dbReference>
<name>A0A0F9BH37_9ZZZZ</name>
<sequence>GDVTADVYAQDTKELLEIVGDLAETNKTLNQRNEQSDLRNMQQQNITTVYDELGQTEVFKNLDPSVQETAKQMVLGAVDIGVSRLATQPNVGNQAYTPAGYKHVANQFIPKFNELITKAFEAGKAANTQQIVKNNTTVVPITAGSGAETVSTPVKRFKVEDMAKNTAEYLQTEAAQV</sequence>
<evidence type="ECO:0000313" key="1">
    <source>
        <dbReference type="EMBL" id="KKK83756.1"/>
    </source>
</evidence>
<proteinExistence type="predicted"/>
<dbReference type="AlphaFoldDB" id="A0A0F9BH37"/>
<reference evidence="1" key="1">
    <citation type="journal article" date="2015" name="Nature">
        <title>Complex archaea that bridge the gap between prokaryotes and eukaryotes.</title>
        <authorList>
            <person name="Spang A."/>
            <person name="Saw J.H."/>
            <person name="Jorgensen S.L."/>
            <person name="Zaremba-Niedzwiedzka K."/>
            <person name="Martijn J."/>
            <person name="Lind A.E."/>
            <person name="van Eijk R."/>
            <person name="Schleper C."/>
            <person name="Guy L."/>
            <person name="Ettema T.J."/>
        </authorList>
    </citation>
    <scope>NUCLEOTIDE SEQUENCE</scope>
</reference>
<protein>
    <submittedName>
        <fullName evidence="1">Uncharacterized protein</fullName>
    </submittedName>
</protein>
<comment type="caution">
    <text evidence="1">The sequence shown here is derived from an EMBL/GenBank/DDBJ whole genome shotgun (WGS) entry which is preliminary data.</text>
</comment>
<gene>
    <name evidence="1" type="ORF">LCGC14_2790180</name>
</gene>
<organism evidence="1">
    <name type="scientific">marine sediment metagenome</name>
    <dbReference type="NCBI Taxonomy" id="412755"/>
    <lineage>
        <taxon>unclassified sequences</taxon>
        <taxon>metagenomes</taxon>
        <taxon>ecological metagenomes</taxon>
    </lineage>
</organism>